<gene>
    <name evidence="2" type="ORF">DN069_25155</name>
</gene>
<feature type="compositionally biased region" description="Low complexity" evidence="1">
    <location>
        <begin position="1"/>
        <end position="15"/>
    </location>
</feature>
<feature type="region of interest" description="Disordered" evidence="1">
    <location>
        <begin position="1"/>
        <end position="32"/>
    </location>
</feature>
<dbReference type="EMBL" id="QKYN01000100">
    <property type="protein sequence ID" value="RAG82860.1"/>
    <property type="molecule type" value="Genomic_DNA"/>
</dbReference>
<accession>A0A2X0K6H0</accession>
<dbReference type="Gene3D" id="3.40.50.150">
    <property type="entry name" value="Vaccinia Virus protein VP39"/>
    <property type="match status" value="1"/>
</dbReference>
<evidence type="ECO:0000256" key="1">
    <source>
        <dbReference type="SAM" id="MobiDB-lite"/>
    </source>
</evidence>
<name>A0A2X0K6H0_9ACTN</name>
<evidence type="ECO:0000313" key="2">
    <source>
        <dbReference type="EMBL" id="RAG82860.1"/>
    </source>
</evidence>
<keyword evidence="3" id="KW-1185">Reference proteome</keyword>
<dbReference type="GO" id="GO:0032259">
    <property type="term" value="P:methylation"/>
    <property type="evidence" value="ECO:0007669"/>
    <property type="project" value="UniProtKB-KW"/>
</dbReference>
<comment type="caution">
    <text evidence="2">The sequence shown here is derived from an EMBL/GenBank/DDBJ whole genome shotgun (WGS) entry which is preliminary data.</text>
</comment>
<sequence length="332" mass="37683">MAVPASAPESVAPTALAVESDPDLPRPATLEDVPGWFPPTDHRFFCWLLEYQRERAIQGDLLEVGVYLGRSAILLGSHLREGETFTVCDLFESEAPDSANSAEMDYSYRETLTRRAFEANYLSFHDALPRIHQGPSQELAETELIAPDSQRFIHIDASHLYQHVAADLAFARKALREDGILVMDDYRSEHTPGVAAATWEAVLTQGLRPVALTPQKFYATWGDPEPVRQALIEHCRERSPRLPELQVLYGEPIPRLWASALLPQEQLRSRWFEQQQAEQEAREQAERAARRRIQARARRLAIDLTPPLAARALRRLRARARDRAQAQQDSRP</sequence>
<proteinExistence type="predicted"/>
<reference evidence="2 3" key="1">
    <citation type="submission" date="2018-06" db="EMBL/GenBank/DDBJ databases">
        <title>Streptacidiphilus pinicola sp. nov., isolated from pine grove soil.</title>
        <authorList>
            <person name="Roh S.G."/>
            <person name="Park S."/>
            <person name="Kim M.-K."/>
            <person name="Yun B.-R."/>
            <person name="Park J."/>
            <person name="Kim M.J."/>
            <person name="Kim Y.S."/>
            <person name="Kim S.B."/>
        </authorList>
    </citation>
    <scope>NUCLEOTIDE SEQUENCE [LARGE SCALE GENOMIC DNA]</scope>
    <source>
        <strain evidence="2 3">MMS16-CNU450</strain>
    </source>
</reference>
<organism evidence="2 3">
    <name type="scientific">Streptacidiphilus pinicola</name>
    <dbReference type="NCBI Taxonomy" id="2219663"/>
    <lineage>
        <taxon>Bacteria</taxon>
        <taxon>Bacillati</taxon>
        <taxon>Actinomycetota</taxon>
        <taxon>Actinomycetes</taxon>
        <taxon>Kitasatosporales</taxon>
        <taxon>Streptomycetaceae</taxon>
        <taxon>Streptacidiphilus</taxon>
    </lineage>
</organism>
<dbReference type="SUPFAM" id="SSF53335">
    <property type="entry name" value="S-adenosyl-L-methionine-dependent methyltransferases"/>
    <property type="match status" value="1"/>
</dbReference>
<dbReference type="OrthoDB" id="3346627at2"/>
<dbReference type="GO" id="GO:0008168">
    <property type="term" value="F:methyltransferase activity"/>
    <property type="evidence" value="ECO:0007669"/>
    <property type="project" value="UniProtKB-KW"/>
</dbReference>
<dbReference type="InterPro" id="IPR029063">
    <property type="entry name" value="SAM-dependent_MTases_sf"/>
</dbReference>
<dbReference type="Pfam" id="PF13578">
    <property type="entry name" value="Methyltransf_24"/>
    <property type="match status" value="1"/>
</dbReference>
<dbReference type="Proteomes" id="UP000248889">
    <property type="component" value="Unassembled WGS sequence"/>
</dbReference>
<dbReference type="AlphaFoldDB" id="A0A2X0K6H0"/>
<protein>
    <submittedName>
        <fullName evidence="2">Class I SAM-dependent methyltransferase</fullName>
    </submittedName>
</protein>
<keyword evidence="2" id="KW-0489">Methyltransferase</keyword>
<keyword evidence="2" id="KW-0808">Transferase</keyword>
<dbReference type="RefSeq" id="WP_111504546.1">
    <property type="nucleotide sequence ID" value="NZ_QKYN01000100.1"/>
</dbReference>
<evidence type="ECO:0000313" key="3">
    <source>
        <dbReference type="Proteomes" id="UP000248889"/>
    </source>
</evidence>